<dbReference type="Proteomes" id="UP000735302">
    <property type="component" value="Unassembled WGS sequence"/>
</dbReference>
<name>A0AAV3YVW7_9GAST</name>
<protein>
    <submittedName>
        <fullName evidence="1">Uncharacterized protein</fullName>
    </submittedName>
</protein>
<reference evidence="1 2" key="1">
    <citation type="journal article" date="2021" name="Elife">
        <title>Chloroplast acquisition without the gene transfer in kleptoplastic sea slugs, Plakobranchus ocellatus.</title>
        <authorList>
            <person name="Maeda T."/>
            <person name="Takahashi S."/>
            <person name="Yoshida T."/>
            <person name="Shimamura S."/>
            <person name="Takaki Y."/>
            <person name="Nagai Y."/>
            <person name="Toyoda A."/>
            <person name="Suzuki Y."/>
            <person name="Arimoto A."/>
            <person name="Ishii H."/>
            <person name="Satoh N."/>
            <person name="Nishiyama T."/>
            <person name="Hasebe M."/>
            <person name="Maruyama T."/>
            <person name="Minagawa J."/>
            <person name="Obokata J."/>
            <person name="Shigenobu S."/>
        </authorList>
    </citation>
    <scope>NUCLEOTIDE SEQUENCE [LARGE SCALE GENOMIC DNA]</scope>
</reference>
<comment type="caution">
    <text evidence="1">The sequence shown here is derived from an EMBL/GenBank/DDBJ whole genome shotgun (WGS) entry which is preliminary data.</text>
</comment>
<sequence>MTSAYSAVAAVDNLTLAVGYNSLGTKGIDLVNLSGVVLCQICSTVHPYYMVATSDGHLMCSTWDNKIARVELGTGQVIFNNAVPQIDNPAGIGIETDDFLCITDWKKGMLHLISSNGTWSKQMGSALSGTSQADILWSVSVDNGTCVCVTKYGSVIVLDRL</sequence>
<organism evidence="1 2">
    <name type="scientific">Plakobranchus ocellatus</name>
    <dbReference type="NCBI Taxonomy" id="259542"/>
    <lineage>
        <taxon>Eukaryota</taxon>
        <taxon>Metazoa</taxon>
        <taxon>Spiralia</taxon>
        <taxon>Lophotrochozoa</taxon>
        <taxon>Mollusca</taxon>
        <taxon>Gastropoda</taxon>
        <taxon>Heterobranchia</taxon>
        <taxon>Euthyneura</taxon>
        <taxon>Panpulmonata</taxon>
        <taxon>Sacoglossa</taxon>
        <taxon>Placobranchoidea</taxon>
        <taxon>Plakobranchidae</taxon>
        <taxon>Plakobranchus</taxon>
    </lineage>
</organism>
<dbReference type="Gene3D" id="2.120.10.30">
    <property type="entry name" value="TolB, C-terminal domain"/>
    <property type="match status" value="1"/>
</dbReference>
<dbReference type="AlphaFoldDB" id="A0AAV3YVW7"/>
<dbReference type="InterPro" id="IPR011042">
    <property type="entry name" value="6-blade_b-propeller_TolB-like"/>
</dbReference>
<evidence type="ECO:0000313" key="1">
    <source>
        <dbReference type="EMBL" id="GFN85883.1"/>
    </source>
</evidence>
<dbReference type="SUPFAM" id="SSF101898">
    <property type="entry name" value="NHL repeat"/>
    <property type="match status" value="1"/>
</dbReference>
<keyword evidence="2" id="KW-1185">Reference proteome</keyword>
<dbReference type="EMBL" id="BLXT01001480">
    <property type="protein sequence ID" value="GFN85883.1"/>
    <property type="molecule type" value="Genomic_DNA"/>
</dbReference>
<gene>
    <name evidence="1" type="ORF">PoB_001238900</name>
</gene>
<proteinExistence type="predicted"/>
<evidence type="ECO:0000313" key="2">
    <source>
        <dbReference type="Proteomes" id="UP000735302"/>
    </source>
</evidence>
<accession>A0AAV3YVW7</accession>